<dbReference type="RefSeq" id="WP_206728800.1">
    <property type="nucleotide sequence ID" value="NZ_CP071090.1"/>
</dbReference>
<keyword evidence="7" id="KW-1185">Reference proteome</keyword>
<evidence type="ECO:0000256" key="2">
    <source>
        <dbReference type="ARBA" id="ARBA00022741"/>
    </source>
</evidence>
<dbReference type="GO" id="GO:0016301">
    <property type="term" value="F:kinase activity"/>
    <property type="evidence" value="ECO:0007669"/>
    <property type="project" value="UniProtKB-KW"/>
</dbReference>
<keyword evidence="3 6" id="KW-0418">Kinase</keyword>
<evidence type="ECO:0000313" key="7">
    <source>
        <dbReference type="Proteomes" id="UP000662747"/>
    </source>
</evidence>
<dbReference type="Proteomes" id="UP000662747">
    <property type="component" value="Chromosome"/>
</dbReference>
<keyword evidence="1" id="KW-0808">Transferase</keyword>
<dbReference type="InterPro" id="IPR011009">
    <property type="entry name" value="Kinase-like_dom_sf"/>
</dbReference>
<evidence type="ECO:0000256" key="3">
    <source>
        <dbReference type="ARBA" id="ARBA00022777"/>
    </source>
</evidence>
<reference evidence="6 7" key="1">
    <citation type="submission" date="2021-02" db="EMBL/GenBank/DDBJ databases">
        <title>De Novo genome assembly of isolated myxobacteria.</title>
        <authorList>
            <person name="Stevens D.C."/>
        </authorList>
    </citation>
    <scope>NUCLEOTIDE SEQUENCE [LARGE SCALE GENOMIC DNA]</scope>
    <source>
        <strain evidence="7">SCPEA02</strain>
    </source>
</reference>
<keyword evidence="2" id="KW-0547">Nucleotide-binding</keyword>
<gene>
    <name evidence="6" type="ORF">JY651_21195</name>
</gene>
<dbReference type="Pfam" id="PF00069">
    <property type="entry name" value="Pkinase"/>
    <property type="match status" value="1"/>
</dbReference>
<dbReference type="InterPro" id="IPR000719">
    <property type="entry name" value="Prot_kinase_dom"/>
</dbReference>
<evidence type="ECO:0000256" key="1">
    <source>
        <dbReference type="ARBA" id="ARBA00022679"/>
    </source>
</evidence>
<organism evidence="6 7">
    <name type="scientific">Pyxidicoccus parkwayensis</name>
    <dbReference type="NCBI Taxonomy" id="2813578"/>
    <lineage>
        <taxon>Bacteria</taxon>
        <taxon>Pseudomonadati</taxon>
        <taxon>Myxococcota</taxon>
        <taxon>Myxococcia</taxon>
        <taxon>Myxococcales</taxon>
        <taxon>Cystobacterineae</taxon>
        <taxon>Myxococcaceae</taxon>
        <taxon>Pyxidicoccus</taxon>
    </lineage>
</organism>
<evidence type="ECO:0000259" key="5">
    <source>
        <dbReference type="PROSITE" id="PS50011"/>
    </source>
</evidence>
<dbReference type="SUPFAM" id="SSF56112">
    <property type="entry name" value="Protein kinase-like (PK-like)"/>
    <property type="match status" value="1"/>
</dbReference>
<dbReference type="PANTHER" id="PTHR43289">
    <property type="entry name" value="MITOGEN-ACTIVATED PROTEIN KINASE KINASE KINASE 20-RELATED"/>
    <property type="match status" value="1"/>
</dbReference>
<evidence type="ECO:0000313" key="6">
    <source>
        <dbReference type="EMBL" id="QSQ27274.1"/>
    </source>
</evidence>
<dbReference type="PANTHER" id="PTHR43289:SF6">
    <property type="entry name" value="SERINE_THREONINE-PROTEIN KINASE NEKL-3"/>
    <property type="match status" value="1"/>
</dbReference>
<feature type="domain" description="Protein kinase" evidence="5">
    <location>
        <begin position="20"/>
        <end position="154"/>
    </location>
</feature>
<evidence type="ECO:0000256" key="4">
    <source>
        <dbReference type="ARBA" id="ARBA00022840"/>
    </source>
</evidence>
<proteinExistence type="predicted"/>
<dbReference type="EMBL" id="CP071090">
    <property type="protein sequence ID" value="QSQ27274.1"/>
    <property type="molecule type" value="Genomic_DNA"/>
</dbReference>
<sequence>MEYDYVNPASRPPGTVIGRWRLLEQRGRGAYGVVYRAESVEEPRGVVALKLALHPGDARFVREAELLPRVHHPAVPRLFDHGQWQPRDSASYAWLAMEWVEGLRLYDWAVAQRPSSRQVLYLLARLARALEATHAAGGVHRDVLRIMHLMLHGV</sequence>
<dbReference type="Gene3D" id="1.10.510.10">
    <property type="entry name" value="Transferase(Phosphotransferase) domain 1"/>
    <property type="match status" value="1"/>
</dbReference>
<dbReference type="PROSITE" id="PS50011">
    <property type="entry name" value="PROTEIN_KINASE_DOM"/>
    <property type="match status" value="1"/>
</dbReference>
<protein>
    <submittedName>
        <fullName evidence="6">Protein kinase</fullName>
    </submittedName>
</protein>
<accession>A0ABX7P9V1</accession>
<keyword evidence="4" id="KW-0067">ATP-binding</keyword>
<name>A0ABX7P9V1_9BACT</name>